<dbReference type="GO" id="GO:0006508">
    <property type="term" value="P:proteolysis"/>
    <property type="evidence" value="ECO:0007669"/>
    <property type="project" value="UniProtKB-KW"/>
</dbReference>
<reference evidence="6" key="1">
    <citation type="submission" date="2022-01" db="EMBL/GenBank/DDBJ databases">
        <authorList>
            <person name="Braso-Vives M."/>
        </authorList>
    </citation>
    <scope>NUCLEOTIDE SEQUENCE</scope>
</reference>
<sequence>MHLSMSDMLHMPKLFILFACTLAFVYGAQKNLVLVGGNLQEDNEQVYSLIVELAGGRGNAKIGLVTAANLNPENSAQYYQDMFQGRYGAVEATWIPIDIYRKENNSDPEVVALINGMTGFFFGGGDQIYVIESLYIGDRQESPALAAIRAKFEAGTVVAGTSAGAACQSSAVMIVFVGLSYNALAHGVNDYYDSDTPDEVAYNRSGGIGLAPRFVVDVHFSEKGREGRLIRLLADTKDEPNGATLGVGVDENTALHLTWDTDPDSAVGTVVGAGGVMMVDISSAVISTSRDFDIKDAVISYLTEEDRVNFATKQVTFAPWKQSLSGNERFDHAVGSDDIFGSPYAPYRKSREWNRVATSLFNSRLDDIVYGRTYEKNPQFEVCLYENPLCKQVVMSNEAGGAEAVGGNSTTTGNYVISYKGMTVRIHPYDATSTTDRCRANVAFLLALVFVNLFL</sequence>
<comment type="similarity">
    <text evidence="1">Belongs to the peptidase S51 family.</text>
</comment>
<feature type="chain" id="PRO_5035458972" evidence="5">
    <location>
        <begin position="28"/>
        <end position="455"/>
    </location>
</feature>
<evidence type="ECO:0000256" key="3">
    <source>
        <dbReference type="ARBA" id="ARBA00022801"/>
    </source>
</evidence>
<evidence type="ECO:0000256" key="4">
    <source>
        <dbReference type="ARBA" id="ARBA00022825"/>
    </source>
</evidence>
<dbReference type="Proteomes" id="UP000838412">
    <property type="component" value="Chromosome 8"/>
</dbReference>
<dbReference type="InterPro" id="IPR005320">
    <property type="entry name" value="Peptidase_S51"/>
</dbReference>
<dbReference type="AlphaFoldDB" id="A0A8K0ABF8"/>
<dbReference type="SUPFAM" id="SSF52317">
    <property type="entry name" value="Class I glutamine amidotransferase-like"/>
    <property type="match status" value="1"/>
</dbReference>
<dbReference type="PANTHER" id="PTHR36175">
    <property type="entry name" value="CYANOPHYCINASE"/>
    <property type="match status" value="1"/>
</dbReference>
<keyword evidence="2" id="KW-0645">Protease</keyword>
<dbReference type="PANTHER" id="PTHR36175:SF1">
    <property type="entry name" value="CYANOPHYCINASE"/>
    <property type="match status" value="1"/>
</dbReference>
<dbReference type="EMBL" id="OV696693">
    <property type="protein sequence ID" value="CAH1272462.1"/>
    <property type="molecule type" value="Genomic_DNA"/>
</dbReference>
<feature type="signal peptide" evidence="5">
    <location>
        <begin position="1"/>
        <end position="27"/>
    </location>
</feature>
<keyword evidence="3" id="KW-0378">Hydrolase</keyword>
<dbReference type="InterPro" id="IPR029062">
    <property type="entry name" value="Class_I_gatase-like"/>
</dbReference>
<organism evidence="6 7">
    <name type="scientific">Branchiostoma lanceolatum</name>
    <name type="common">Common lancelet</name>
    <name type="synonym">Amphioxus lanceolatum</name>
    <dbReference type="NCBI Taxonomy" id="7740"/>
    <lineage>
        <taxon>Eukaryota</taxon>
        <taxon>Metazoa</taxon>
        <taxon>Chordata</taxon>
        <taxon>Cephalochordata</taxon>
        <taxon>Leptocardii</taxon>
        <taxon>Amphioxiformes</taxon>
        <taxon>Branchiostomatidae</taxon>
        <taxon>Branchiostoma</taxon>
    </lineage>
</organism>
<dbReference type="OrthoDB" id="4666063at2759"/>
<evidence type="ECO:0000256" key="1">
    <source>
        <dbReference type="ARBA" id="ARBA00006534"/>
    </source>
</evidence>
<gene>
    <name evidence="6" type="primary">Hypp4856</name>
    <name evidence="6" type="ORF">BLAG_LOCUS24102</name>
</gene>
<evidence type="ECO:0000256" key="2">
    <source>
        <dbReference type="ARBA" id="ARBA00022670"/>
    </source>
</evidence>
<evidence type="ECO:0000313" key="7">
    <source>
        <dbReference type="Proteomes" id="UP000838412"/>
    </source>
</evidence>
<keyword evidence="4" id="KW-0720">Serine protease</keyword>
<protein>
    <submittedName>
        <fullName evidence="6">Hypp4856 protein</fullName>
    </submittedName>
</protein>
<dbReference type="CDD" id="cd03145">
    <property type="entry name" value="GAT1_cyanophycinase"/>
    <property type="match status" value="1"/>
</dbReference>
<accession>A0A8K0ABF8</accession>
<dbReference type="Pfam" id="PF03575">
    <property type="entry name" value="Peptidase_S51"/>
    <property type="match status" value="1"/>
</dbReference>
<proteinExistence type="inferred from homology"/>
<name>A0A8K0ABF8_BRALA</name>
<dbReference type="Gene3D" id="3.40.50.880">
    <property type="match status" value="1"/>
</dbReference>
<evidence type="ECO:0000313" key="6">
    <source>
        <dbReference type="EMBL" id="CAH1272462.1"/>
    </source>
</evidence>
<keyword evidence="5" id="KW-0732">Signal</keyword>
<keyword evidence="7" id="KW-1185">Reference proteome</keyword>
<evidence type="ECO:0000256" key="5">
    <source>
        <dbReference type="SAM" id="SignalP"/>
    </source>
</evidence>
<dbReference type="GO" id="GO:0008236">
    <property type="term" value="F:serine-type peptidase activity"/>
    <property type="evidence" value="ECO:0007669"/>
    <property type="project" value="UniProtKB-KW"/>
</dbReference>